<dbReference type="GO" id="GO:0015098">
    <property type="term" value="F:molybdate ion transmembrane transporter activity"/>
    <property type="evidence" value="ECO:0007669"/>
    <property type="project" value="InterPro"/>
</dbReference>
<dbReference type="SUPFAM" id="SSF50331">
    <property type="entry name" value="MOP-like"/>
    <property type="match status" value="1"/>
</dbReference>
<dbReference type="InterPro" id="IPR017871">
    <property type="entry name" value="ABC_transporter-like_CS"/>
</dbReference>
<dbReference type="NCBIfam" id="TIGR02142">
    <property type="entry name" value="modC_ABC"/>
    <property type="match status" value="1"/>
</dbReference>
<dbReference type="AlphaFoldDB" id="A0A7V2F7H2"/>
<dbReference type="InterPro" id="IPR050093">
    <property type="entry name" value="ABC_SmlMolc_Importer"/>
</dbReference>
<feature type="domain" description="Mop" evidence="8">
    <location>
        <begin position="295"/>
        <end position="359"/>
    </location>
</feature>
<proteinExistence type="predicted"/>
<name>A0A7V2F7H2_RHOMR</name>
<evidence type="ECO:0000256" key="1">
    <source>
        <dbReference type="ARBA" id="ARBA00022448"/>
    </source>
</evidence>
<gene>
    <name evidence="9" type="primary">modC</name>
    <name evidence="9" type="ORF">ENO59_10595</name>
</gene>
<dbReference type="PROSITE" id="PS50893">
    <property type="entry name" value="ABC_TRANSPORTER_2"/>
    <property type="match status" value="1"/>
</dbReference>
<evidence type="ECO:0000256" key="2">
    <source>
        <dbReference type="ARBA" id="ARBA00022505"/>
    </source>
</evidence>
<evidence type="ECO:0000256" key="5">
    <source>
        <dbReference type="ARBA" id="ARBA00022840"/>
    </source>
</evidence>
<dbReference type="FunFam" id="3.40.50.300:FF:000425">
    <property type="entry name" value="Probable ABC transporter, ATP-binding subunit"/>
    <property type="match status" value="1"/>
</dbReference>
<dbReference type="InterPro" id="IPR005116">
    <property type="entry name" value="Transp-assoc_OB_typ1"/>
</dbReference>
<dbReference type="GO" id="GO:0015697">
    <property type="term" value="P:quaternary ammonium group transport"/>
    <property type="evidence" value="ECO:0007669"/>
    <property type="project" value="UniProtKB-ARBA"/>
</dbReference>
<dbReference type="Gene3D" id="2.40.50.100">
    <property type="match status" value="1"/>
</dbReference>
<evidence type="ECO:0000256" key="3">
    <source>
        <dbReference type="ARBA" id="ARBA00022519"/>
    </source>
</evidence>
<comment type="caution">
    <text evidence="9">The sequence shown here is derived from an EMBL/GenBank/DDBJ whole genome shotgun (WGS) entry which is preliminary data.</text>
</comment>
<dbReference type="GO" id="GO:0005524">
    <property type="term" value="F:ATP binding"/>
    <property type="evidence" value="ECO:0007669"/>
    <property type="project" value="UniProtKB-KW"/>
</dbReference>
<dbReference type="SMART" id="SM00382">
    <property type="entry name" value="AAA"/>
    <property type="match status" value="1"/>
</dbReference>
<keyword evidence="2 6" id="KW-0500">Molybdenum</keyword>
<dbReference type="InterPro" id="IPR003593">
    <property type="entry name" value="AAA+_ATPase"/>
</dbReference>
<dbReference type="PROSITE" id="PS00211">
    <property type="entry name" value="ABC_TRANSPORTER_1"/>
    <property type="match status" value="1"/>
</dbReference>
<dbReference type="PROSITE" id="PS51866">
    <property type="entry name" value="MOP"/>
    <property type="match status" value="1"/>
</dbReference>
<dbReference type="InterPro" id="IPR004606">
    <property type="entry name" value="Mop_domain"/>
</dbReference>
<organism evidence="9">
    <name type="scientific">Rhodothermus marinus</name>
    <name type="common">Rhodothermus obamensis</name>
    <dbReference type="NCBI Taxonomy" id="29549"/>
    <lineage>
        <taxon>Bacteria</taxon>
        <taxon>Pseudomonadati</taxon>
        <taxon>Rhodothermota</taxon>
        <taxon>Rhodothermia</taxon>
        <taxon>Rhodothermales</taxon>
        <taxon>Rhodothermaceae</taxon>
        <taxon>Rhodothermus</taxon>
    </lineage>
</organism>
<dbReference type="PANTHER" id="PTHR42781">
    <property type="entry name" value="SPERMIDINE/PUTRESCINE IMPORT ATP-BINDING PROTEIN POTA"/>
    <property type="match status" value="1"/>
</dbReference>
<evidence type="ECO:0000256" key="6">
    <source>
        <dbReference type="PROSITE-ProRule" id="PRU01213"/>
    </source>
</evidence>
<protein>
    <submittedName>
        <fullName evidence="9">Molybdenum ABC transporter ATP-binding protein</fullName>
    </submittedName>
</protein>
<feature type="domain" description="ABC transporter" evidence="7">
    <location>
        <begin position="4"/>
        <end position="238"/>
    </location>
</feature>
<keyword evidence="3" id="KW-0997">Cell inner membrane</keyword>
<dbReference type="SUPFAM" id="SSF52540">
    <property type="entry name" value="P-loop containing nucleoside triphosphate hydrolases"/>
    <property type="match status" value="1"/>
</dbReference>
<keyword evidence="4" id="KW-0547">Nucleotide-binding</keyword>
<reference evidence="9" key="1">
    <citation type="journal article" date="2020" name="mSystems">
        <title>Genome- and Community-Level Interaction Insights into Carbon Utilization and Element Cycling Functions of Hydrothermarchaeota in Hydrothermal Sediment.</title>
        <authorList>
            <person name="Zhou Z."/>
            <person name="Liu Y."/>
            <person name="Xu W."/>
            <person name="Pan J."/>
            <person name="Luo Z.H."/>
            <person name="Li M."/>
        </authorList>
    </citation>
    <scope>NUCLEOTIDE SEQUENCE [LARGE SCALE GENOMIC DNA]</scope>
    <source>
        <strain evidence="9">SpSt-143</strain>
    </source>
</reference>
<keyword evidence="1" id="KW-0813">Transport</keyword>
<evidence type="ECO:0000259" key="8">
    <source>
        <dbReference type="PROSITE" id="PS51866"/>
    </source>
</evidence>
<keyword evidence="3" id="KW-0472">Membrane</keyword>
<dbReference type="Pfam" id="PF03459">
    <property type="entry name" value="TOBE"/>
    <property type="match status" value="1"/>
</dbReference>
<dbReference type="EMBL" id="DSGB01000006">
    <property type="protein sequence ID" value="HER96938.1"/>
    <property type="molecule type" value="Genomic_DNA"/>
</dbReference>
<keyword evidence="3" id="KW-1003">Cell membrane</keyword>
<evidence type="ECO:0000313" key="9">
    <source>
        <dbReference type="EMBL" id="HER96938.1"/>
    </source>
</evidence>
<dbReference type="InterPro" id="IPR008995">
    <property type="entry name" value="Mo/tungstate-bd_C_term_dom"/>
</dbReference>
<sequence length="360" mass="38995">MTRLEVDIVRRYRTGFAVAAAWSQPVDRFSVTVLFGASGSGKTTLLRCLAGLERPDAGYIRLGGETWYDAATGYHLPPQRRGIGFVFQDYALFPHQTVAQNIAFGLGHLSKAERQRRVEELLALLELEGLADRYPAQLSGGQQQRVALARALAPRPRLLLLDEPLSALDGPTREVLRRKLRRWLATLGIPAVLVTHDWLEASTLGEQVIVLEAGHVLQQGPIEEVFSRPATTQVANIVGMETVVPGEVLHVAGGLAQVAVGSAKLMALAPEAVNSRVYVCIRAEEVTLLAAPPEATSARNRLQGHVVAIESEGALVRVALDVGFPLVALVTPHAREELRLEVGCTVWAVVKATAVHLVPR</sequence>
<dbReference type="GO" id="GO:0140359">
    <property type="term" value="F:ABC-type transporter activity"/>
    <property type="evidence" value="ECO:0007669"/>
    <property type="project" value="InterPro"/>
</dbReference>
<evidence type="ECO:0000256" key="4">
    <source>
        <dbReference type="ARBA" id="ARBA00022741"/>
    </source>
</evidence>
<dbReference type="Gene3D" id="3.40.50.300">
    <property type="entry name" value="P-loop containing nucleotide triphosphate hydrolases"/>
    <property type="match status" value="1"/>
</dbReference>
<accession>A0A7V2F7H2</accession>
<evidence type="ECO:0000259" key="7">
    <source>
        <dbReference type="PROSITE" id="PS50893"/>
    </source>
</evidence>
<dbReference type="InterPro" id="IPR011868">
    <property type="entry name" value="ModC_ABC_ATP-bd"/>
</dbReference>
<keyword evidence="5 9" id="KW-0067">ATP-binding</keyword>
<dbReference type="PANTHER" id="PTHR42781:SF4">
    <property type="entry name" value="SPERMIDINE_PUTRESCINE IMPORT ATP-BINDING PROTEIN POTA"/>
    <property type="match status" value="1"/>
</dbReference>
<dbReference type="GO" id="GO:0016020">
    <property type="term" value="C:membrane"/>
    <property type="evidence" value="ECO:0007669"/>
    <property type="project" value="InterPro"/>
</dbReference>
<dbReference type="InterPro" id="IPR003439">
    <property type="entry name" value="ABC_transporter-like_ATP-bd"/>
</dbReference>
<dbReference type="Pfam" id="PF00005">
    <property type="entry name" value="ABC_tran"/>
    <property type="match status" value="1"/>
</dbReference>
<dbReference type="InterPro" id="IPR027417">
    <property type="entry name" value="P-loop_NTPase"/>
</dbReference>
<dbReference type="GO" id="GO:0016887">
    <property type="term" value="F:ATP hydrolysis activity"/>
    <property type="evidence" value="ECO:0007669"/>
    <property type="project" value="InterPro"/>
</dbReference>